<evidence type="ECO:0000256" key="2">
    <source>
        <dbReference type="SAM" id="Phobius"/>
    </source>
</evidence>
<name>A0AAW0YF83_CHEQU</name>
<feature type="non-terminal residue" evidence="3">
    <location>
        <position position="288"/>
    </location>
</feature>
<keyword evidence="2" id="KW-1133">Transmembrane helix</keyword>
<comment type="caution">
    <text evidence="3">The sequence shown here is derived from an EMBL/GenBank/DDBJ whole genome shotgun (WGS) entry which is preliminary data.</text>
</comment>
<keyword evidence="2" id="KW-0472">Membrane</keyword>
<feature type="region of interest" description="Disordered" evidence="1">
    <location>
        <begin position="1"/>
        <end position="41"/>
    </location>
</feature>
<feature type="compositionally biased region" description="Low complexity" evidence="1">
    <location>
        <begin position="205"/>
        <end position="217"/>
    </location>
</feature>
<organism evidence="3 4">
    <name type="scientific">Cherax quadricarinatus</name>
    <name type="common">Australian red claw crayfish</name>
    <dbReference type="NCBI Taxonomy" id="27406"/>
    <lineage>
        <taxon>Eukaryota</taxon>
        <taxon>Metazoa</taxon>
        <taxon>Ecdysozoa</taxon>
        <taxon>Arthropoda</taxon>
        <taxon>Crustacea</taxon>
        <taxon>Multicrustacea</taxon>
        <taxon>Malacostraca</taxon>
        <taxon>Eumalacostraca</taxon>
        <taxon>Eucarida</taxon>
        <taxon>Decapoda</taxon>
        <taxon>Pleocyemata</taxon>
        <taxon>Astacidea</taxon>
        <taxon>Parastacoidea</taxon>
        <taxon>Parastacidae</taxon>
        <taxon>Cherax</taxon>
    </lineage>
</organism>
<feature type="compositionally biased region" description="Low complexity" evidence="1">
    <location>
        <begin position="69"/>
        <end position="81"/>
    </location>
</feature>
<evidence type="ECO:0000256" key="1">
    <source>
        <dbReference type="SAM" id="MobiDB-lite"/>
    </source>
</evidence>
<protein>
    <submittedName>
        <fullName evidence="3">Uncharacterized protein</fullName>
    </submittedName>
</protein>
<accession>A0AAW0YF83</accession>
<reference evidence="3 4" key="1">
    <citation type="journal article" date="2024" name="BMC Genomics">
        <title>Genome assembly of redclaw crayfish (Cherax quadricarinatus) provides insights into its immune adaptation and hypoxia tolerance.</title>
        <authorList>
            <person name="Liu Z."/>
            <person name="Zheng J."/>
            <person name="Li H."/>
            <person name="Fang K."/>
            <person name="Wang S."/>
            <person name="He J."/>
            <person name="Zhou D."/>
            <person name="Weng S."/>
            <person name="Chi M."/>
            <person name="Gu Z."/>
            <person name="He J."/>
            <person name="Li F."/>
            <person name="Wang M."/>
        </authorList>
    </citation>
    <scope>NUCLEOTIDE SEQUENCE [LARGE SCALE GENOMIC DNA]</scope>
    <source>
        <strain evidence="3">ZL_2023a</strain>
    </source>
</reference>
<feature type="transmembrane region" description="Helical" evidence="2">
    <location>
        <begin position="242"/>
        <end position="259"/>
    </location>
</feature>
<keyword evidence="4" id="KW-1185">Reference proteome</keyword>
<evidence type="ECO:0000313" key="4">
    <source>
        <dbReference type="Proteomes" id="UP001445076"/>
    </source>
</evidence>
<dbReference type="EMBL" id="JARKIK010000008">
    <property type="protein sequence ID" value="KAK8750111.1"/>
    <property type="molecule type" value="Genomic_DNA"/>
</dbReference>
<feature type="region of interest" description="Disordered" evidence="1">
    <location>
        <begin position="205"/>
        <end position="237"/>
    </location>
</feature>
<proteinExistence type="predicted"/>
<gene>
    <name evidence="3" type="ORF">OTU49_015240</name>
</gene>
<feature type="compositionally biased region" description="Low complexity" evidence="1">
    <location>
        <begin position="7"/>
        <end position="41"/>
    </location>
</feature>
<dbReference type="AlphaFoldDB" id="A0AAW0YF83"/>
<feature type="compositionally biased region" description="Polar residues" evidence="1">
    <location>
        <begin position="82"/>
        <end position="101"/>
    </location>
</feature>
<dbReference type="Proteomes" id="UP001445076">
    <property type="component" value="Unassembled WGS sequence"/>
</dbReference>
<keyword evidence="2" id="KW-0812">Transmembrane</keyword>
<sequence length="288" mass="30830">PSWCGRSHTLSPSTTLSHTRSSSSSSSSSSSPLSPSFSSPLSFLSSFPASLLPLSKSYQLVPTSCSFPSASSETDSSVRSSRQQQPAPAWSTESSSAEDNCSSTLPPPLTTSSVTPNPRRLYPSTSSPDQRPRSASIPQSPSICVSWSSSASDSITEGFPRSVSLPDSSLEEHLWRESLLDSPTGHSTSWSRLLPRSHSSLASLSGSPSYVSLDSSPPSSPPSSPQGNPGGFNMPRPLAQSALMRPLVALALPGMYLVYKYNQYKRQQQEANRRKAAERELAQLNHKI</sequence>
<feature type="region of interest" description="Disordered" evidence="1">
    <location>
        <begin position="64"/>
        <end position="143"/>
    </location>
</feature>
<evidence type="ECO:0000313" key="3">
    <source>
        <dbReference type="EMBL" id="KAK8750111.1"/>
    </source>
</evidence>
<feature type="non-terminal residue" evidence="3">
    <location>
        <position position="1"/>
    </location>
</feature>